<dbReference type="VEuPathDB" id="TriTrypDB:Tc_MARK_205"/>
<evidence type="ECO:0008006" key="3">
    <source>
        <dbReference type="Google" id="ProtNLM"/>
    </source>
</evidence>
<dbReference type="VEuPathDB" id="TriTrypDB:C3747_22g232"/>
<dbReference type="VEuPathDB" id="TriTrypDB:TcG_08381"/>
<sequence>MKRRTARVERRIRAIHINGGTFEAFPRAARGPWGRMGNKEIRDCMFHLVAEAASKYLREGYSMLSSERLAAEMGLADMRLVSLSLTEPLKTVADAETSVSSAGDSDSVAERVKNPFQGKKEAKRAFSSILLQNDILLRVLSFLSWRCVLQMRGVNKQFLFLSFSFVTVCRIPYSEIPGLFIPCHEDLMVNERKLEAQLAPARGLCACLEYGPMPGSSLACSKPCSECSTCSDKRMFIGQLRRDGTVPMIKWLLLTVLQLPPKYFVSVENHRNRTSKRGKGCVWLTLRDDATTVLLSYHHRVFFDSVRNVEGVWLVPPRCREQLAALANTRGTLIERSKHLPRGTLVVEMPNSVFSPITASKTQSFLSINQASASPFPSPPPPVPFSNLQACRKLRGMWRYDPYSFTSPVFYIIPR</sequence>
<dbReference type="VEuPathDB" id="TriTrypDB:TcCLB.511825.66"/>
<comment type="caution">
    <text evidence="1">The sequence shown here is derived from an EMBL/GenBank/DDBJ whole genome shotgun (WGS) entry which is preliminary data.</text>
</comment>
<dbReference type="VEuPathDB" id="TriTrypDB:TCSYLVIO_001804"/>
<evidence type="ECO:0000313" key="2">
    <source>
        <dbReference type="Proteomes" id="UP000246121"/>
    </source>
</evidence>
<name>A0A2V2UIC5_TRYCR</name>
<protein>
    <recommendedName>
        <fullName evidence="3">F-box domain-containing protein</fullName>
    </recommendedName>
</protein>
<dbReference type="EMBL" id="PRFA01000293">
    <property type="protein sequence ID" value="PWU83724.1"/>
    <property type="molecule type" value="Genomic_DNA"/>
</dbReference>
<dbReference type="VEuPathDB" id="TriTrypDB:TCDM_09934"/>
<dbReference type="VEuPathDB" id="TriTrypDB:C4B63_293g6"/>
<dbReference type="VEuPathDB" id="TriTrypDB:TcBrA4_0094570"/>
<organism evidence="1 2">
    <name type="scientific">Trypanosoma cruzi</name>
    <dbReference type="NCBI Taxonomy" id="5693"/>
    <lineage>
        <taxon>Eukaryota</taxon>
        <taxon>Discoba</taxon>
        <taxon>Euglenozoa</taxon>
        <taxon>Kinetoplastea</taxon>
        <taxon>Metakinetoplastina</taxon>
        <taxon>Trypanosomatida</taxon>
        <taxon>Trypanosomatidae</taxon>
        <taxon>Trypanosoma</taxon>
        <taxon>Schizotrypanum</taxon>
    </lineage>
</organism>
<evidence type="ECO:0000313" key="1">
    <source>
        <dbReference type="EMBL" id="PWU83724.1"/>
    </source>
</evidence>
<dbReference type="PANTHER" id="PTHR37561:SF3">
    <property type="entry name" value="F-BOX DOMAIN-CONTAINING PROTEIN"/>
    <property type="match status" value="1"/>
</dbReference>
<dbReference type="AlphaFoldDB" id="A0A2V2UIC5"/>
<dbReference type="VEuPathDB" id="TriTrypDB:TcCLB.508323.90"/>
<dbReference type="VEuPathDB" id="TriTrypDB:ECC02_007462"/>
<dbReference type="VEuPathDB" id="TriTrypDB:BCY84_07000"/>
<proteinExistence type="predicted"/>
<reference evidence="1 2" key="1">
    <citation type="journal article" date="2018" name="Microb. Genom.">
        <title>Expanding an expanded genome: long-read sequencing of Trypanosoma cruzi.</title>
        <authorList>
            <person name="Berna L."/>
            <person name="Rodriguez M."/>
            <person name="Chiribao M.L."/>
            <person name="Parodi-Talice A."/>
            <person name="Pita S."/>
            <person name="Rijo G."/>
            <person name="Alvarez-Valin F."/>
            <person name="Robello C."/>
        </authorList>
    </citation>
    <scope>NUCLEOTIDE SEQUENCE [LARGE SCALE GENOMIC DNA]</scope>
    <source>
        <strain evidence="1 2">Dm28c</strain>
    </source>
</reference>
<dbReference type="Proteomes" id="UP000246121">
    <property type="component" value="Unassembled WGS sequence"/>
</dbReference>
<gene>
    <name evidence="1" type="ORF">C4B63_293g6</name>
</gene>
<dbReference type="VEuPathDB" id="TriTrypDB:TcCL_NonESM00435"/>
<dbReference type="PANTHER" id="PTHR37561">
    <property type="entry name" value="F-BOX DOMAIN-CONTAINING PROTEIN"/>
    <property type="match status" value="1"/>
</dbReference>
<accession>A0A2V2UIC5</accession>